<dbReference type="OrthoDB" id="1919336at2759"/>
<feature type="domain" description="HMG box" evidence="4">
    <location>
        <begin position="23"/>
        <end position="91"/>
    </location>
</feature>
<dbReference type="SUPFAM" id="SSF47095">
    <property type="entry name" value="HMG-box"/>
    <property type="match status" value="2"/>
</dbReference>
<feature type="region of interest" description="Disordered" evidence="3">
    <location>
        <begin position="1"/>
        <end position="27"/>
    </location>
</feature>
<dbReference type="SMART" id="SM00398">
    <property type="entry name" value="HMG"/>
    <property type="match status" value="2"/>
</dbReference>
<dbReference type="Gene3D" id="1.10.30.10">
    <property type="entry name" value="High mobility group box domain"/>
    <property type="match status" value="2"/>
</dbReference>
<dbReference type="Pfam" id="PF00505">
    <property type="entry name" value="HMG_box"/>
    <property type="match status" value="2"/>
</dbReference>
<reference evidence="5 6" key="1">
    <citation type="journal article" date="2007" name="Proc. Natl. Acad. Sci. U.S.A.">
        <title>The tiny eukaryote Ostreococcus provides genomic insights into the paradox of plankton speciation.</title>
        <authorList>
            <person name="Palenik B."/>
            <person name="Grimwood J."/>
            <person name="Aerts A."/>
            <person name="Rouze P."/>
            <person name="Salamov A."/>
            <person name="Putnam N."/>
            <person name="Dupont C."/>
            <person name="Jorgensen R."/>
            <person name="Derelle E."/>
            <person name="Rombauts S."/>
            <person name="Zhou K."/>
            <person name="Otillar R."/>
            <person name="Merchant S.S."/>
            <person name="Podell S."/>
            <person name="Gaasterland T."/>
            <person name="Napoli C."/>
            <person name="Gendler K."/>
            <person name="Manuell A."/>
            <person name="Tai V."/>
            <person name="Vallon O."/>
            <person name="Piganeau G."/>
            <person name="Jancek S."/>
            <person name="Heijde M."/>
            <person name="Jabbari K."/>
            <person name="Bowler C."/>
            <person name="Lohr M."/>
            <person name="Robbens S."/>
            <person name="Werner G."/>
            <person name="Dubchak I."/>
            <person name="Pazour G.J."/>
            <person name="Ren Q."/>
            <person name="Paulsen I."/>
            <person name="Delwiche C."/>
            <person name="Schmutz J."/>
            <person name="Rokhsar D."/>
            <person name="Van de Peer Y."/>
            <person name="Moreau H."/>
            <person name="Grigoriev I.V."/>
        </authorList>
    </citation>
    <scope>NUCLEOTIDE SEQUENCE [LARGE SCALE GENOMIC DNA]</scope>
    <source>
        <strain evidence="5 6">CCE9901</strain>
    </source>
</reference>
<evidence type="ECO:0000256" key="2">
    <source>
        <dbReference type="PROSITE-ProRule" id="PRU00267"/>
    </source>
</evidence>
<accession>A4S7X9</accession>
<protein>
    <recommendedName>
        <fullName evidence="4">HMG box domain-containing protein</fullName>
    </recommendedName>
</protein>
<gene>
    <name evidence="5" type="primary">HMGB3503</name>
    <name evidence="5" type="ORF">OSTLU_25566</name>
</gene>
<keyword evidence="6" id="KW-1185">Reference proteome</keyword>
<dbReference type="GO" id="GO:0006357">
    <property type="term" value="P:regulation of transcription by RNA polymerase II"/>
    <property type="evidence" value="ECO:0007669"/>
    <property type="project" value="TreeGrafter"/>
</dbReference>
<name>A4S7X9_OSTLU</name>
<feature type="domain" description="HMG box" evidence="4">
    <location>
        <begin position="120"/>
        <end position="192"/>
    </location>
</feature>
<evidence type="ECO:0000259" key="4">
    <source>
        <dbReference type="PROSITE" id="PS50118"/>
    </source>
</evidence>
<evidence type="ECO:0000256" key="1">
    <source>
        <dbReference type="ARBA" id="ARBA00023125"/>
    </source>
</evidence>
<keyword evidence="1 2" id="KW-0238">DNA-binding</keyword>
<feature type="compositionally biased region" description="Basic residues" evidence="3">
    <location>
        <begin position="12"/>
        <end position="25"/>
    </location>
</feature>
<dbReference type="PANTHER" id="PTHR48112:SF22">
    <property type="entry name" value="MITOCHONDRIAL TRANSCRIPTION FACTOR A, ISOFORM B"/>
    <property type="match status" value="1"/>
</dbReference>
<evidence type="ECO:0000313" key="6">
    <source>
        <dbReference type="Proteomes" id="UP000001568"/>
    </source>
</evidence>
<sequence>MVTVGMQTLEKKPRKKRRDKDKPKRAMSAYLVFLNKHRDATQKKNPSWSVTDVTKELAGKWKTVTQSERDECQRVSDEDKARYYREMQNYVPLPDEKEEPPLRFDKDGNRKRRKKDKNAPRKNRSSYIIWAQEYRDKTFRPKANTPDAVSFRDQAAQLGAAWKACTPQQRKKYDDMAEKEAQAYAIKRDAYKAEQKAIALAAREAKRQRLLDEKRAWEATKIAAAQLKEDKKKEKSAQLSPGKARPFGGPSSKAVPKKVVHKEADNVTMAKMRSAVLAVAPSDNAWRAVQDVYGSAPDKVMEAFRNFVDNRKMTNFVPDHRAFMNAVLGYDMAATFMR</sequence>
<dbReference type="RefSeq" id="XP_001421528.1">
    <property type="nucleotide sequence ID" value="XM_001421491.1"/>
</dbReference>
<proteinExistence type="predicted"/>
<dbReference type="GO" id="GO:0003677">
    <property type="term" value="F:DNA binding"/>
    <property type="evidence" value="ECO:0007669"/>
    <property type="project" value="UniProtKB-UniRule"/>
</dbReference>
<dbReference type="eggNOG" id="KOG0381">
    <property type="taxonomic scope" value="Eukaryota"/>
</dbReference>
<keyword evidence="2" id="KW-0539">Nucleus</keyword>
<evidence type="ECO:0000313" key="5">
    <source>
        <dbReference type="EMBL" id="ABO99821.1"/>
    </source>
</evidence>
<dbReference type="GO" id="GO:0005634">
    <property type="term" value="C:nucleus"/>
    <property type="evidence" value="ECO:0007669"/>
    <property type="project" value="UniProtKB-UniRule"/>
</dbReference>
<dbReference type="PANTHER" id="PTHR48112">
    <property type="entry name" value="HIGH MOBILITY GROUP PROTEIN DSP1"/>
    <property type="match status" value="1"/>
</dbReference>
<evidence type="ECO:0000256" key="3">
    <source>
        <dbReference type="SAM" id="MobiDB-lite"/>
    </source>
</evidence>
<feature type="compositionally biased region" description="Basic and acidic residues" evidence="3">
    <location>
        <begin position="99"/>
        <end position="108"/>
    </location>
</feature>
<dbReference type="InterPro" id="IPR036910">
    <property type="entry name" value="HMG_box_dom_sf"/>
</dbReference>
<dbReference type="InterPro" id="IPR050342">
    <property type="entry name" value="HMGB"/>
</dbReference>
<feature type="compositionally biased region" description="Basic residues" evidence="3">
    <location>
        <begin position="109"/>
        <end position="123"/>
    </location>
</feature>
<dbReference type="EMBL" id="CP000594">
    <property type="protein sequence ID" value="ABO99821.1"/>
    <property type="molecule type" value="Genomic_DNA"/>
</dbReference>
<feature type="region of interest" description="Disordered" evidence="3">
    <location>
        <begin position="89"/>
        <end position="123"/>
    </location>
</feature>
<organism evidence="5 6">
    <name type="scientific">Ostreococcus lucimarinus (strain CCE9901)</name>
    <dbReference type="NCBI Taxonomy" id="436017"/>
    <lineage>
        <taxon>Eukaryota</taxon>
        <taxon>Viridiplantae</taxon>
        <taxon>Chlorophyta</taxon>
        <taxon>Mamiellophyceae</taxon>
        <taxon>Mamiellales</taxon>
        <taxon>Bathycoccaceae</taxon>
        <taxon>Ostreococcus</taxon>
    </lineage>
</organism>
<feature type="compositionally biased region" description="Basic and acidic residues" evidence="3">
    <location>
        <begin position="227"/>
        <end position="236"/>
    </location>
</feature>
<dbReference type="InterPro" id="IPR009071">
    <property type="entry name" value="HMG_box_dom"/>
</dbReference>
<dbReference type="Proteomes" id="UP000001568">
    <property type="component" value="Chromosome 14"/>
</dbReference>
<feature type="DNA-binding region" description="HMG box" evidence="2">
    <location>
        <begin position="23"/>
        <end position="91"/>
    </location>
</feature>
<dbReference type="PROSITE" id="PS50118">
    <property type="entry name" value="HMG_BOX_2"/>
    <property type="match status" value="2"/>
</dbReference>
<dbReference type="HOGENOM" id="CLU_822298_0_0_1"/>
<dbReference type="GeneID" id="5005246"/>
<dbReference type="STRING" id="436017.A4S7X9"/>
<dbReference type="KEGG" id="olu:OSTLU_25566"/>
<feature type="DNA-binding region" description="HMG box" evidence="2">
    <location>
        <begin position="120"/>
        <end position="192"/>
    </location>
</feature>
<dbReference type="AlphaFoldDB" id="A4S7X9"/>
<dbReference type="Gramene" id="ABO99821">
    <property type="protein sequence ID" value="ABO99821"/>
    <property type="gene ID" value="OSTLU_25566"/>
</dbReference>
<feature type="region of interest" description="Disordered" evidence="3">
    <location>
        <begin position="227"/>
        <end position="256"/>
    </location>
</feature>